<dbReference type="Pfam" id="PF00359">
    <property type="entry name" value="PTS_EIIA_2"/>
    <property type="match status" value="1"/>
</dbReference>
<dbReference type="EMBL" id="BMEO01000003">
    <property type="protein sequence ID" value="GGF90519.1"/>
    <property type="molecule type" value="Genomic_DNA"/>
</dbReference>
<dbReference type="InterPro" id="IPR016152">
    <property type="entry name" value="PTrfase/Anion_transptr"/>
</dbReference>
<dbReference type="PANTHER" id="PTHR47738">
    <property type="entry name" value="PTS SYSTEM FRUCTOSE-LIKE EIIA COMPONENT-RELATED"/>
    <property type="match status" value="1"/>
</dbReference>
<reference evidence="2" key="2">
    <citation type="submission" date="2020-09" db="EMBL/GenBank/DDBJ databases">
        <authorList>
            <person name="Sun Q."/>
            <person name="Zhou Y."/>
        </authorList>
    </citation>
    <scope>NUCLEOTIDE SEQUENCE</scope>
    <source>
        <strain evidence="2">CGMCC 1.12181</strain>
    </source>
</reference>
<dbReference type="PROSITE" id="PS51094">
    <property type="entry name" value="PTS_EIIA_TYPE_2"/>
    <property type="match status" value="1"/>
</dbReference>
<reference evidence="2" key="1">
    <citation type="journal article" date="2014" name="Int. J. Syst. Evol. Microbiol.">
        <title>Complete genome sequence of Corynebacterium casei LMG S-19264T (=DSM 44701T), isolated from a smear-ripened cheese.</title>
        <authorList>
            <consortium name="US DOE Joint Genome Institute (JGI-PGF)"/>
            <person name="Walter F."/>
            <person name="Albersmeier A."/>
            <person name="Kalinowski J."/>
            <person name="Ruckert C."/>
        </authorList>
    </citation>
    <scope>NUCLEOTIDE SEQUENCE</scope>
    <source>
        <strain evidence="2">CGMCC 1.12181</strain>
    </source>
</reference>
<dbReference type="InterPro" id="IPR051541">
    <property type="entry name" value="PTS_SugarTrans_NitroReg"/>
</dbReference>
<dbReference type="PANTHER" id="PTHR47738:SF1">
    <property type="entry name" value="NITROGEN REGULATORY PROTEIN"/>
    <property type="match status" value="1"/>
</dbReference>
<keyword evidence="2" id="KW-0813">Transport</keyword>
<dbReference type="SUPFAM" id="SSF55804">
    <property type="entry name" value="Phoshotransferase/anion transport protein"/>
    <property type="match status" value="1"/>
</dbReference>
<keyword evidence="3" id="KW-1185">Reference proteome</keyword>
<dbReference type="GO" id="GO:0030295">
    <property type="term" value="F:protein kinase activator activity"/>
    <property type="evidence" value="ECO:0007669"/>
    <property type="project" value="TreeGrafter"/>
</dbReference>
<dbReference type="InterPro" id="IPR002178">
    <property type="entry name" value="PTS_EIIA_type-2_dom"/>
</dbReference>
<feature type="domain" description="PTS EIIA type-2" evidence="1">
    <location>
        <begin position="5"/>
        <end position="147"/>
    </location>
</feature>
<dbReference type="RefSeq" id="WP_188364546.1">
    <property type="nucleotide sequence ID" value="NZ_BAABJF010000017.1"/>
</dbReference>
<keyword evidence="2" id="KW-0762">Sugar transport</keyword>
<accession>A0A917FMV6</accession>
<evidence type="ECO:0000259" key="1">
    <source>
        <dbReference type="PROSITE" id="PS51094"/>
    </source>
</evidence>
<evidence type="ECO:0000313" key="2">
    <source>
        <dbReference type="EMBL" id="GGF90519.1"/>
    </source>
</evidence>
<dbReference type="AlphaFoldDB" id="A0A917FMV6"/>
<comment type="caution">
    <text evidence="2">The sequence shown here is derived from an EMBL/GenBank/DDBJ whole genome shotgun (WGS) entry which is preliminary data.</text>
</comment>
<gene>
    <name evidence="2" type="primary">rpoP</name>
    <name evidence="2" type="ORF">GCM10011365_09540</name>
</gene>
<protein>
    <submittedName>
        <fullName evidence="2">PTS sugar transporter subunit IIA</fullName>
    </submittedName>
</protein>
<dbReference type="Proteomes" id="UP000605253">
    <property type="component" value="Unassembled WGS sequence"/>
</dbReference>
<sequence length="153" mass="17754">MKFIDVLEEEKILLNYHFISKKRLFEQVGQLLGESRSQGLFIYHSLLDREKLGNTSLGTGVALPHGRCLKTDEIRACLIKLSHPADYEAVDNQPVQIVVGLVFPLDVRPEHRRFLKETAHLFRQHVLYEQLVNIDDKHQMMDTILEAFEQCNN</sequence>
<dbReference type="Gene3D" id="3.40.930.10">
    <property type="entry name" value="Mannitol-specific EII, Chain A"/>
    <property type="match status" value="1"/>
</dbReference>
<organism evidence="2 3">
    <name type="scientific">Marinicella pacifica</name>
    <dbReference type="NCBI Taxonomy" id="1171543"/>
    <lineage>
        <taxon>Bacteria</taxon>
        <taxon>Pseudomonadati</taxon>
        <taxon>Pseudomonadota</taxon>
        <taxon>Gammaproteobacteria</taxon>
        <taxon>Lysobacterales</taxon>
        <taxon>Marinicellaceae</taxon>
        <taxon>Marinicella</taxon>
    </lineage>
</organism>
<name>A0A917FMV6_9GAMM</name>
<proteinExistence type="predicted"/>
<evidence type="ECO:0000313" key="3">
    <source>
        <dbReference type="Proteomes" id="UP000605253"/>
    </source>
</evidence>
<dbReference type="PROSITE" id="PS00372">
    <property type="entry name" value="PTS_EIIA_TYPE_2_HIS"/>
    <property type="match status" value="1"/>
</dbReference>